<dbReference type="Pfam" id="PF00874">
    <property type="entry name" value="PRD"/>
    <property type="match status" value="2"/>
</dbReference>
<dbReference type="SUPFAM" id="SSF50151">
    <property type="entry name" value="SacY-like RNA-binding domain"/>
    <property type="match status" value="1"/>
</dbReference>
<evidence type="ECO:0000313" key="4">
    <source>
        <dbReference type="Proteomes" id="UP000028525"/>
    </source>
</evidence>
<dbReference type="Gene3D" id="1.10.1790.10">
    <property type="entry name" value="PRD domain"/>
    <property type="match status" value="2"/>
</dbReference>
<keyword evidence="1" id="KW-0677">Repeat</keyword>
<dbReference type="Proteomes" id="UP000028525">
    <property type="component" value="Unassembled WGS sequence"/>
</dbReference>
<feature type="domain" description="PRD" evidence="2">
    <location>
        <begin position="65"/>
        <end position="170"/>
    </location>
</feature>
<organism evidence="3 4">
    <name type="scientific">Lacrimispora celerecrescens</name>
    <dbReference type="NCBI Taxonomy" id="29354"/>
    <lineage>
        <taxon>Bacteria</taxon>
        <taxon>Bacillati</taxon>
        <taxon>Bacillota</taxon>
        <taxon>Clostridia</taxon>
        <taxon>Lachnospirales</taxon>
        <taxon>Lachnospiraceae</taxon>
        <taxon>Lacrimispora</taxon>
    </lineage>
</organism>
<dbReference type="InterPro" id="IPR036634">
    <property type="entry name" value="PRD_sf"/>
</dbReference>
<evidence type="ECO:0000256" key="1">
    <source>
        <dbReference type="ARBA" id="ARBA00022737"/>
    </source>
</evidence>
<name>A0A084JL13_9FIRM</name>
<sequence>MRVVKVMNNSLLLALDDSGREVILMGKGIGFNKSIGHHLKSEDIEKVFVLKDRSISKNIIRLASEIDSTYFELAKQVIDYAIDTYGMVLMEHIYLGLTDHLSFAVKRNNEGILIQNFYTQTLKRFNPKEFQVGLYALQLVRERLSVELPEDEAGNIAFHFINAQTNNLNSTDNQKIFETVKGILDIVKYNFSILYDEDGIGYTRFVTHLRLFAQRLVNGGQDLYDYEDSFYTYVLESCPREYECVKKIGVFIREKFESKLSKQEEMYLAVHIHRILEEYAQRKKT</sequence>
<dbReference type="SUPFAM" id="SSF63520">
    <property type="entry name" value="PTS-regulatory domain, PRD"/>
    <property type="match status" value="2"/>
</dbReference>
<dbReference type="SMART" id="SM01061">
    <property type="entry name" value="CAT_RBD"/>
    <property type="match status" value="1"/>
</dbReference>
<protein>
    <submittedName>
        <fullName evidence="3">Transcriptional regulator</fullName>
    </submittedName>
</protein>
<dbReference type="RefSeq" id="WP_038281661.1">
    <property type="nucleotide sequence ID" value="NZ_JPME01000015.1"/>
</dbReference>
<reference evidence="3 4" key="1">
    <citation type="submission" date="2014-07" db="EMBL/GenBank/DDBJ databases">
        <title>Draft genome of Clostridium celerecrescens 152B isolated from sediments associated with methane hydrate from Krishna Godavari basin.</title>
        <authorList>
            <person name="Honkalas V.S."/>
            <person name="Dabir A.P."/>
            <person name="Arora P."/>
            <person name="Dhakephalkar P.K."/>
        </authorList>
    </citation>
    <scope>NUCLEOTIDE SEQUENCE [LARGE SCALE GENOMIC DNA]</scope>
    <source>
        <strain evidence="3 4">152B</strain>
    </source>
</reference>
<dbReference type="EMBL" id="JPME01000015">
    <property type="protein sequence ID" value="KEZ89647.1"/>
    <property type="molecule type" value="Genomic_DNA"/>
</dbReference>
<dbReference type="OrthoDB" id="9813552at2"/>
<dbReference type="Pfam" id="PF03123">
    <property type="entry name" value="CAT_RBD"/>
    <property type="match status" value="1"/>
</dbReference>
<dbReference type="InterPro" id="IPR050661">
    <property type="entry name" value="BglG_antiterminators"/>
</dbReference>
<dbReference type="GO" id="GO:0003723">
    <property type="term" value="F:RNA binding"/>
    <property type="evidence" value="ECO:0007669"/>
    <property type="project" value="InterPro"/>
</dbReference>
<comment type="caution">
    <text evidence="3">The sequence shown here is derived from an EMBL/GenBank/DDBJ whole genome shotgun (WGS) entry which is preliminary data.</text>
</comment>
<feature type="domain" description="PRD" evidence="2">
    <location>
        <begin position="171"/>
        <end position="282"/>
    </location>
</feature>
<dbReference type="AlphaFoldDB" id="A0A084JL13"/>
<dbReference type="Gene3D" id="2.30.24.10">
    <property type="entry name" value="CAT RNA-binding domain"/>
    <property type="match status" value="1"/>
</dbReference>
<dbReference type="GO" id="GO:0006355">
    <property type="term" value="P:regulation of DNA-templated transcription"/>
    <property type="evidence" value="ECO:0007669"/>
    <property type="project" value="InterPro"/>
</dbReference>
<evidence type="ECO:0000259" key="2">
    <source>
        <dbReference type="PROSITE" id="PS51372"/>
    </source>
</evidence>
<dbReference type="PROSITE" id="PS51372">
    <property type="entry name" value="PRD_2"/>
    <property type="match status" value="2"/>
</dbReference>
<dbReference type="InterPro" id="IPR036650">
    <property type="entry name" value="CAT_RNA-bd_dom_sf"/>
</dbReference>
<dbReference type="PANTHER" id="PTHR30185">
    <property type="entry name" value="CRYPTIC BETA-GLUCOSIDE BGL OPERON ANTITERMINATOR"/>
    <property type="match status" value="1"/>
</dbReference>
<dbReference type="InterPro" id="IPR004341">
    <property type="entry name" value="CAT_RNA-bd_dom"/>
</dbReference>
<keyword evidence="4" id="KW-1185">Reference proteome</keyword>
<dbReference type="PANTHER" id="PTHR30185:SF15">
    <property type="entry name" value="CRYPTIC BETA-GLUCOSIDE BGL OPERON ANTITERMINATOR"/>
    <property type="match status" value="1"/>
</dbReference>
<dbReference type="STRING" id="29354.IO98_13190"/>
<dbReference type="InterPro" id="IPR011608">
    <property type="entry name" value="PRD"/>
</dbReference>
<accession>A0A084JL13</accession>
<gene>
    <name evidence="3" type="ORF">IO98_13190</name>
</gene>
<evidence type="ECO:0000313" key="3">
    <source>
        <dbReference type="EMBL" id="KEZ89647.1"/>
    </source>
</evidence>
<proteinExistence type="predicted"/>